<evidence type="ECO:0000313" key="1">
    <source>
        <dbReference type="EMBL" id="NEN77863.1"/>
    </source>
</evidence>
<protein>
    <recommendedName>
        <fullName evidence="3">Nuclear transport factor 2 family protein</fullName>
    </recommendedName>
</protein>
<name>A0A6P0HGT9_9ACTN</name>
<accession>A0A6P0HGT9</accession>
<dbReference type="EMBL" id="JAAGXA010000003">
    <property type="protein sequence ID" value="NEN77863.1"/>
    <property type="molecule type" value="Genomic_DNA"/>
</dbReference>
<evidence type="ECO:0000313" key="2">
    <source>
        <dbReference type="Proteomes" id="UP000468687"/>
    </source>
</evidence>
<dbReference type="Proteomes" id="UP000468687">
    <property type="component" value="Unassembled WGS sequence"/>
</dbReference>
<dbReference type="AlphaFoldDB" id="A0A6P0HGT9"/>
<proteinExistence type="predicted"/>
<keyword evidence="2" id="KW-1185">Reference proteome</keyword>
<dbReference type="RefSeq" id="WP_163771221.1">
    <property type="nucleotide sequence ID" value="NZ_JAAGXA010000003.1"/>
</dbReference>
<evidence type="ECO:0008006" key="3">
    <source>
        <dbReference type="Google" id="ProtNLM"/>
    </source>
</evidence>
<comment type="caution">
    <text evidence="1">The sequence shown here is derived from an EMBL/GenBank/DDBJ whole genome shotgun (WGS) entry which is preliminary data.</text>
</comment>
<organism evidence="1 2">
    <name type="scientific">Nocardioides zeae</name>
    <dbReference type="NCBI Taxonomy" id="1457234"/>
    <lineage>
        <taxon>Bacteria</taxon>
        <taxon>Bacillati</taxon>
        <taxon>Actinomycetota</taxon>
        <taxon>Actinomycetes</taxon>
        <taxon>Propionibacteriales</taxon>
        <taxon>Nocardioidaceae</taxon>
        <taxon>Nocardioides</taxon>
    </lineage>
</organism>
<dbReference type="InterPro" id="IPR032710">
    <property type="entry name" value="NTF2-like_dom_sf"/>
</dbReference>
<dbReference type="SUPFAM" id="SSF54427">
    <property type="entry name" value="NTF2-like"/>
    <property type="match status" value="1"/>
</dbReference>
<gene>
    <name evidence="1" type="ORF">G3T38_06195</name>
</gene>
<reference evidence="1 2" key="1">
    <citation type="journal article" date="2014" name="Int. J. Syst. Evol. Microbiol.">
        <title>Nocardioides zeae sp. nov., isolated from the stem of Zea mays.</title>
        <authorList>
            <person name="Glaeser S.P."/>
            <person name="McInroy J.A."/>
            <person name="Busse H.J."/>
            <person name="Kampfer P."/>
        </authorList>
    </citation>
    <scope>NUCLEOTIDE SEQUENCE [LARGE SCALE GENOMIC DNA]</scope>
    <source>
        <strain evidence="1 2">JCM 30728</strain>
    </source>
</reference>
<sequence length="122" mass="12828">MTTHGADEALAAFEGTYRAHVEAVERGDLEAVLADMAPGVVPGVFEGVRTPRGAVAAEVRRIGLAERTGAVHGVGEAVYTPVDGSAPIALRSWWTRGIDGVWRADGLENFEPEAEVETGATE</sequence>